<sequence>MKIIDGNHAPKIEKPSWLRRLLNRLCFYETMSGAGRCPVYMERWTLALRFGCGIYLHRFIGDDWATDPHDHPRRFISIGLKGWYFEDIYYHPEIYLDRDGPLKGKTVMQETRVHIAPWVRTFPAHHLHRVRASECGDCWTLVIVLPKSRSWGFVQDGQWIGFREYVFGDKARTDC</sequence>
<proteinExistence type="predicted"/>
<evidence type="ECO:0000313" key="2">
    <source>
        <dbReference type="Proteomes" id="UP000534294"/>
    </source>
</evidence>
<accession>A0A7W7YJ21</accession>
<dbReference type="AlphaFoldDB" id="A0A7W7YJ21"/>
<organism evidence="1 2">
    <name type="scientific">Prosthecobacter dejongeii</name>
    <dbReference type="NCBI Taxonomy" id="48465"/>
    <lineage>
        <taxon>Bacteria</taxon>
        <taxon>Pseudomonadati</taxon>
        <taxon>Verrucomicrobiota</taxon>
        <taxon>Verrucomicrobiia</taxon>
        <taxon>Verrucomicrobiales</taxon>
        <taxon>Verrucomicrobiaceae</taxon>
        <taxon>Prosthecobacter</taxon>
    </lineage>
</organism>
<comment type="caution">
    <text evidence="1">The sequence shown here is derived from an EMBL/GenBank/DDBJ whole genome shotgun (WGS) entry which is preliminary data.</text>
</comment>
<dbReference type="Proteomes" id="UP000534294">
    <property type="component" value="Unassembled WGS sequence"/>
</dbReference>
<evidence type="ECO:0000313" key="1">
    <source>
        <dbReference type="EMBL" id="MBB5037133.1"/>
    </source>
</evidence>
<reference evidence="1 2" key="1">
    <citation type="submission" date="2020-08" db="EMBL/GenBank/DDBJ databases">
        <title>Genomic Encyclopedia of Type Strains, Phase IV (KMG-IV): sequencing the most valuable type-strain genomes for metagenomic binning, comparative biology and taxonomic classification.</title>
        <authorList>
            <person name="Goeker M."/>
        </authorList>
    </citation>
    <scope>NUCLEOTIDE SEQUENCE [LARGE SCALE GENOMIC DNA]</scope>
    <source>
        <strain evidence="1 2">DSM 12251</strain>
    </source>
</reference>
<dbReference type="EMBL" id="JACHIF010000002">
    <property type="protein sequence ID" value="MBB5037133.1"/>
    <property type="molecule type" value="Genomic_DNA"/>
</dbReference>
<name>A0A7W7YJ21_9BACT</name>
<gene>
    <name evidence="1" type="ORF">HNQ64_001375</name>
</gene>
<dbReference type="RefSeq" id="WP_184206715.1">
    <property type="nucleotide sequence ID" value="NZ_JACHIF010000002.1"/>
</dbReference>
<protein>
    <submittedName>
        <fullName evidence="1">Putative Zn-finger protein</fullName>
    </submittedName>
</protein>
<keyword evidence="2" id="KW-1185">Reference proteome</keyword>